<dbReference type="EMBL" id="BJVU01000001">
    <property type="protein sequence ID" value="GEL57480.1"/>
    <property type="molecule type" value="Genomic_DNA"/>
</dbReference>
<organism evidence="1 2">
    <name type="scientific">Acetobacter cibinongensis</name>
    <dbReference type="NCBI Taxonomy" id="146475"/>
    <lineage>
        <taxon>Bacteria</taxon>
        <taxon>Pseudomonadati</taxon>
        <taxon>Pseudomonadota</taxon>
        <taxon>Alphaproteobacteria</taxon>
        <taxon>Acetobacterales</taxon>
        <taxon>Acetobacteraceae</taxon>
        <taxon>Acetobacter</taxon>
    </lineage>
</organism>
<sequence length="262" mass="29499">MHRSKAPLLHLVIYSDHKSHDTQRRDGLSADATTPAMLGLMQDTSSSRTPEKPVGKAPLLWRNTLPHRRMLAALVNQLDHALLVTESATRTLEDWSRHHALATNPAIRAERNPDAARPCPPHLRDHLNVSPTEAHRLLRYRHVRLMCGANVLSQADNWYRANLLPASMNRDLETTDIPFGRIAAQLGFTRHAIATEPLWTPLPDGWKPPHTPENNEALLEIPPLLFRHQAVLRQMDGTPFSAVIETYTADLLRFVPPDCNAD</sequence>
<reference evidence="1 2" key="1">
    <citation type="submission" date="2019-07" db="EMBL/GenBank/DDBJ databases">
        <title>Whole genome shotgun sequence of Acetobacter cibinongensis NBRC 16605.</title>
        <authorList>
            <person name="Hosoyama A."/>
            <person name="Uohara A."/>
            <person name="Ohji S."/>
            <person name="Ichikawa N."/>
        </authorList>
    </citation>
    <scope>NUCLEOTIDE SEQUENCE [LARGE SCALE GENOMIC DNA]</scope>
    <source>
        <strain evidence="1 2">NBRC 16605</strain>
    </source>
</reference>
<dbReference type="SUPFAM" id="SSF64288">
    <property type="entry name" value="Chorismate lyase-like"/>
    <property type="match status" value="1"/>
</dbReference>
<name>A0ABQ0V119_9PROT</name>
<comment type="caution">
    <text evidence="1">The sequence shown here is derived from an EMBL/GenBank/DDBJ whole genome shotgun (WGS) entry which is preliminary data.</text>
</comment>
<dbReference type="InterPro" id="IPR028978">
    <property type="entry name" value="Chorismate_lyase_/UTRA_dom_sf"/>
</dbReference>
<dbReference type="Gene3D" id="3.40.1410.10">
    <property type="entry name" value="Chorismate lyase-like"/>
    <property type="match status" value="1"/>
</dbReference>
<evidence type="ECO:0000313" key="1">
    <source>
        <dbReference type="EMBL" id="GEL57480.1"/>
    </source>
</evidence>
<proteinExistence type="predicted"/>
<dbReference type="Proteomes" id="UP000321891">
    <property type="component" value="Unassembled WGS sequence"/>
</dbReference>
<evidence type="ECO:0008006" key="3">
    <source>
        <dbReference type="Google" id="ProtNLM"/>
    </source>
</evidence>
<evidence type="ECO:0000313" key="2">
    <source>
        <dbReference type="Proteomes" id="UP000321891"/>
    </source>
</evidence>
<gene>
    <name evidence="1" type="ORF">ACI01nite_00820</name>
</gene>
<accession>A0ABQ0V119</accession>
<keyword evidence="2" id="KW-1185">Reference proteome</keyword>
<protein>
    <recommendedName>
        <fullName evidence="3">Sulfotransferase family protein</fullName>
    </recommendedName>
</protein>